<dbReference type="PANTHER" id="PTHR23417:SF14">
    <property type="entry name" value="PENTACOTRIPEPTIDE-REPEAT REGION OF PRORP DOMAIN-CONTAINING PROTEIN"/>
    <property type="match status" value="1"/>
</dbReference>
<sequence length="209" mass="24709">MRLRHDKNAIAKLNESEFLIHDEQFPIYIDDKCVIEIGMGKGEMLVELARLNPDKKYFGLEKYPTVAAKSLKLAQHYKLDNFKIIIADANSLTDIFQGYAHTIWLTFSDPWPKARHFRRRLTHQYFLNLYLQIMNEKSVLKFKSDNDSLYQFSLESFLQNHWNIIEHGTNLHNTAYAKENIMTGYERKWSQQGKNINFIFATKPIEFNV</sequence>
<accession>A0A4P6MPJ9</accession>
<evidence type="ECO:0000256" key="6">
    <source>
        <dbReference type="ARBA" id="ARBA00022694"/>
    </source>
</evidence>
<dbReference type="EC" id="2.1.1.33" evidence="7"/>
<comment type="similarity">
    <text evidence="7">Belongs to the class I-like SAM-binding methyltransferase superfamily. TrmB family.</text>
</comment>
<dbReference type="NCBIfam" id="TIGR00091">
    <property type="entry name" value="tRNA (guanosine(46)-N7)-methyltransferase TrmB"/>
    <property type="match status" value="1"/>
</dbReference>
<dbReference type="NCBIfam" id="NF001080">
    <property type="entry name" value="PRK00121.2-2"/>
    <property type="match status" value="1"/>
</dbReference>
<dbReference type="GO" id="GO:0043527">
    <property type="term" value="C:tRNA methyltransferase complex"/>
    <property type="evidence" value="ECO:0007669"/>
    <property type="project" value="TreeGrafter"/>
</dbReference>
<organism evidence="8 9">
    <name type="scientific">Mycoplasmopsis phocirhinis</name>
    <dbReference type="NCBI Taxonomy" id="142650"/>
    <lineage>
        <taxon>Bacteria</taxon>
        <taxon>Bacillati</taxon>
        <taxon>Mycoplasmatota</taxon>
        <taxon>Mycoplasmoidales</taxon>
        <taxon>Metamycoplasmataceae</taxon>
        <taxon>Mycoplasmopsis</taxon>
    </lineage>
</organism>
<dbReference type="CDD" id="cd02440">
    <property type="entry name" value="AdoMet_MTases"/>
    <property type="match status" value="1"/>
</dbReference>
<comment type="pathway">
    <text evidence="7">tRNA modification; N(7)-methylguanine-tRNA biosynthesis.</text>
</comment>
<keyword evidence="5 7" id="KW-0949">S-adenosyl-L-methionine</keyword>
<evidence type="ECO:0000313" key="8">
    <source>
        <dbReference type="EMBL" id="QBF34666.1"/>
    </source>
</evidence>
<name>A0A4P6MPJ9_9BACT</name>
<dbReference type="RefSeq" id="WP_130429443.1">
    <property type="nucleotide sequence ID" value="NZ_CP034841.1"/>
</dbReference>
<dbReference type="InterPro" id="IPR003358">
    <property type="entry name" value="tRNA_(Gua-N-7)_MeTrfase_Trmb"/>
</dbReference>
<evidence type="ECO:0000256" key="7">
    <source>
        <dbReference type="HAMAP-Rule" id="MF_01057"/>
    </source>
</evidence>
<evidence type="ECO:0000256" key="3">
    <source>
        <dbReference type="ARBA" id="ARBA00022603"/>
    </source>
</evidence>
<feature type="binding site" evidence="7">
    <location>
        <position position="88"/>
    </location>
    <ligand>
        <name>S-adenosyl-L-methionine</name>
        <dbReference type="ChEBI" id="CHEBI:59789"/>
    </ligand>
</feature>
<comment type="function">
    <text evidence="2 7">Catalyzes the formation of N(7)-methylguanine at position 46 (m7G46) in tRNA.</text>
</comment>
<keyword evidence="6 7" id="KW-0819">tRNA processing</keyword>
<evidence type="ECO:0000256" key="5">
    <source>
        <dbReference type="ARBA" id="ARBA00022691"/>
    </source>
</evidence>
<feature type="binding site" evidence="7">
    <location>
        <begin position="183"/>
        <end position="186"/>
    </location>
    <ligand>
        <name>substrate</name>
    </ligand>
</feature>
<dbReference type="SUPFAM" id="SSF53335">
    <property type="entry name" value="S-adenosyl-L-methionine-dependent methyltransferases"/>
    <property type="match status" value="1"/>
</dbReference>
<feature type="binding site" evidence="7">
    <location>
        <position position="61"/>
    </location>
    <ligand>
        <name>S-adenosyl-L-methionine</name>
        <dbReference type="ChEBI" id="CHEBI:59789"/>
    </ligand>
</feature>
<protein>
    <recommendedName>
        <fullName evidence="7">tRNA (guanine-N(7)-)-methyltransferase</fullName>
        <ecNumber evidence="7">2.1.1.33</ecNumber>
    </recommendedName>
    <alternativeName>
        <fullName evidence="7">tRNA (guanine(46)-N(7))-methyltransferase</fullName>
    </alternativeName>
    <alternativeName>
        <fullName evidence="7">tRNA(m7G46)-methyltransferase</fullName>
    </alternativeName>
</protein>
<dbReference type="InterPro" id="IPR055361">
    <property type="entry name" value="tRNA_methyltr_TrmB_bact"/>
</dbReference>
<dbReference type="GO" id="GO:0008176">
    <property type="term" value="F:tRNA (guanine(46)-N7)-methyltransferase activity"/>
    <property type="evidence" value="ECO:0007669"/>
    <property type="project" value="UniProtKB-UniRule"/>
</dbReference>
<keyword evidence="9" id="KW-1185">Reference proteome</keyword>
<dbReference type="InterPro" id="IPR029063">
    <property type="entry name" value="SAM-dependent_MTases_sf"/>
</dbReference>
<dbReference type="EMBL" id="CP034841">
    <property type="protein sequence ID" value="QBF34666.1"/>
    <property type="molecule type" value="Genomic_DNA"/>
</dbReference>
<keyword evidence="3 7" id="KW-0489">Methyltransferase</keyword>
<dbReference type="PROSITE" id="PS51625">
    <property type="entry name" value="SAM_MT_TRMB"/>
    <property type="match status" value="1"/>
</dbReference>
<feature type="binding site" evidence="7">
    <location>
        <position position="145"/>
    </location>
    <ligand>
        <name>substrate</name>
    </ligand>
</feature>
<keyword evidence="4 7" id="KW-0808">Transferase</keyword>
<comment type="catalytic activity">
    <reaction evidence="1 7">
        <text>guanosine(46) in tRNA + S-adenosyl-L-methionine = N(7)-methylguanosine(46) in tRNA + S-adenosyl-L-homocysteine</text>
        <dbReference type="Rhea" id="RHEA:42708"/>
        <dbReference type="Rhea" id="RHEA-COMP:10188"/>
        <dbReference type="Rhea" id="RHEA-COMP:10189"/>
        <dbReference type="ChEBI" id="CHEBI:57856"/>
        <dbReference type="ChEBI" id="CHEBI:59789"/>
        <dbReference type="ChEBI" id="CHEBI:74269"/>
        <dbReference type="ChEBI" id="CHEBI:74480"/>
        <dbReference type="EC" id="2.1.1.33"/>
    </reaction>
</comment>
<evidence type="ECO:0000256" key="2">
    <source>
        <dbReference type="ARBA" id="ARBA00003015"/>
    </source>
</evidence>
<dbReference type="Proteomes" id="UP000289326">
    <property type="component" value="Chromosome"/>
</dbReference>
<dbReference type="PANTHER" id="PTHR23417">
    <property type="entry name" value="3-DEOXY-D-MANNO-OCTULOSONIC-ACID TRANSFERASE/TRNA GUANINE-N 7 - -METHYLTRANSFERASE"/>
    <property type="match status" value="1"/>
</dbReference>
<reference evidence="8 9" key="1">
    <citation type="submission" date="2019-01" db="EMBL/GenBank/DDBJ databases">
        <title>Complete sequence and annotation of the Mycoplasma phocirhinis strain 852T genome.</title>
        <authorList>
            <person name="Frasca S.Jr."/>
            <person name="Kutish G.F."/>
            <person name="Castellanos Gell J."/>
            <person name="Michaels D.L."/>
            <person name="Brown D.R."/>
        </authorList>
    </citation>
    <scope>NUCLEOTIDE SEQUENCE [LARGE SCALE GENOMIC DNA]</scope>
    <source>
        <strain evidence="8 9">852</strain>
    </source>
</reference>
<dbReference type="OrthoDB" id="9802090at2"/>
<gene>
    <name evidence="7 8" type="primary">trmB</name>
    <name evidence="8" type="ORF">EG856_01880</name>
</gene>
<evidence type="ECO:0000313" key="9">
    <source>
        <dbReference type="Proteomes" id="UP000289326"/>
    </source>
</evidence>
<feature type="binding site" evidence="7">
    <location>
        <position position="36"/>
    </location>
    <ligand>
        <name>S-adenosyl-L-methionine</name>
        <dbReference type="ChEBI" id="CHEBI:59789"/>
    </ligand>
</feature>
<dbReference type="Pfam" id="PF02390">
    <property type="entry name" value="Methyltransf_4"/>
    <property type="match status" value="1"/>
</dbReference>
<feature type="binding site" evidence="7">
    <location>
        <position position="109"/>
    </location>
    <ligand>
        <name>S-adenosyl-L-methionine</name>
        <dbReference type="ChEBI" id="CHEBI:59789"/>
    </ligand>
</feature>
<comment type="caution">
    <text evidence="7">Lacks conserved residue(s) required for the propagation of feature annotation.</text>
</comment>
<evidence type="ECO:0000256" key="1">
    <source>
        <dbReference type="ARBA" id="ARBA00000142"/>
    </source>
</evidence>
<evidence type="ECO:0000256" key="4">
    <source>
        <dbReference type="ARBA" id="ARBA00022679"/>
    </source>
</evidence>
<dbReference type="UniPathway" id="UPA00989"/>
<dbReference type="HAMAP" id="MF_01057">
    <property type="entry name" value="tRNA_methyltr_TrmB"/>
    <property type="match status" value="1"/>
</dbReference>
<dbReference type="KEGG" id="mphi:EG856_01880"/>
<feature type="binding site" evidence="7">
    <location>
        <position position="113"/>
    </location>
    <ligand>
        <name>substrate</name>
    </ligand>
</feature>
<dbReference type="AlphaFoldDB" id="A0A4P6MPJ9"/>
<proteinExistence type="inferred from homology"/>
<dbReference type="Gene3D" id="3.40.50.150">
    <property type="entry name" value="Vaccinia Virus protein VP39"/>
    <property type="match status" value="1"/>
</dbReference>